<reference evidence="1" key="1">
    <citation type="submission" date="2022-10" db="EMBL/GenBank/DDBJ databases">
        <title>Genome Sequence of Xylaria curta.</title>
        <authorList>
            <person name="Buettner E."/>
        </authorList>
    </citation>
    <scope>NUCLEOTIDE SEQUENCE</scope>
    <source>
        <strain evidence="1">Babe10</strain>
    </source>
</reference>
<comment type="caution">
    <text evidence="1">The sequence shown here is derived from an EMBL/GenBank/DDBJ whole genome shotgun (WGS) entry which is preliminary data.</text>
</comment>
<keyword evidence="2" id="KW-1185">Reference proteome</keyword>
<evidence type="ECO:0000313" key="2">
    <source>
        <dbReference type="Proteomes" id="UP001143856"/>
    </source>
</evidence>
<name>A0ACC1PP07_9PEZI</name>
<organism evidence="1 2">
    <name type="scientific">Xylaria curta</name>
    <dbReference type="NCBI Taxonomy" id="42375"/>
    <lineage>
        <taxon>Eukaryota</taxon>
        <taxon>Fungi</taxon>
        <taxon>Dikarya</taxon>
        <taxon>Ascomycota</taxon>
        <taxon>Pezizomycotina</taxon>
        <taxon>Sordariomycetes</taxon>
        <taxon>Xylariomycetidae</taxon>
        <taxon>Xylariales</taxon>
        <taxon>Xylariaceae</taxon>
        <taxon>Xylaria</taxon>
    </lineage>
</organism>
<dbReference type="EMBL" id="JAPDGR010000103">
    <property type="protein sequence ID" value="KAJ2996243.1"/>
    <property type="molecule type" value="Genomic_DNA"/>
</dbReference>
<protein>
    <submittedName>
        <fullName evidence="1">Uncharacterized protein</fullName>
    </submittedName>
</protein>
<sequence length="280" mass="30025">MRVLLCLVLAEFVPIVAQRASGQFFNPPDANKGEETPVYYLGKTQTIKFTTIYPNYAINLWQENPGGGSAVRGPAIFSTEGGAVTQFDWQVQAYQFDLSVSDVFFLWLTSTSKNEDGSDPESVSSHYFKISSAPDPSSTTSTSTHSSNPTAVTTKTSATGTSTSLPPIATSSDIPVSPSGLDTGAKAGIGVGVGLAVLAGLVLAFLFFRCSRKRRGYRAPHQPQAQDILRDTPGIQQLDPSFQVLKPQSTPAELESEPVNRHNGHAMELLPTGHTRPIPL</sequence>
<gene>
    <name evidence="1" type="ORF">NUW58_g1043</name>
</gene>
<evidence type="ECO:0000313" key="1">
    <source>
        <dbReference type="EMBL" id="KAJ2996243.1"/>
    </source>
</evidence>
<proteinExistence type="predicted"/>
<accession>A0ACC1PP07</accession>
<dbReference type="Proteomes" id="UP001143856">
    <property type="component" value="Unassembled WGS sequence"/>
</dbReference>